<feature type="transmembrane region" description="Helical" evidence="2">
    <location>
        <begin position="255"/>
        <end position="288"/>
    </location>
</feature>
<accession>A0A269PBL4</accession>
<keyword evidence="2" id="KW-0472">Membrane</keyword>
<evidence type="ECO:0000313" key="3">
    <source>
        <dbReference type="EMBL" id="PAJ69030.1"/>
    </source>
</evidence>
<feature type="region of interest" description="Disordered" evidence="1">
    <location>
        <begin position="1"/>
        <end position="27"/>
    </location>
</feature>
<reference evidence="3 4" key="1">
    <citation type="submission" date="2017-08" db="EMBL/GenBank/DDBJ databases">
        <authorList>
            <person name="de Groot N.N."/>
        </authorList>
    </citation>
    <scope>NUCLEOTIDE SEQUENCE [LARGE SCALE GENOMIC DNA]</scope>
    <source>
        <strain evidence="3 4">NBT06-6</strain>
    </source>
</reference>
<keyword evidence="2" id="KW-0812">Transmembrane</keyword>
<sequence>MTRPEPPYGPDNNPDNNPAFHGYDQYPATGSNAPQPSILSHSVNAMKFHGKRLIDDTFGDGRTAHPINAPERNGWIHMKGTGKLNIGEALTWGVNTTFSRWKFWIPCGLGLLLALLVGLIPFVGGLVIAALYPLCLSLGLKQTLVYKNETSEQGTSTFWVTLGMYVLTGIMSLGALALIVAIAELLRLATGNPAPPLPAGYPVVEPELTPFDYVAFFLFLATLPFFCLQVWYAADNGADFGGCIVRGFKAAQRNYLPLLGLIVVSFLIFVLGGVAVGVGLIVAVPVIILTWAHAYRQISGGPVPSKSTLSVR</sequence>
<feature type="transmembrane region" description="Helical" evidence="2">
    <location>
        <begin position="213"/>
        <end position="234"/>
    </location>
</feature>
<evidence type="ECO:0000313" key="4">
    <source>
        <dbReference type="Proteomes" id="UP000215771"/>
    </source>
</evidence>
<dbReference type="EMBL" id="NQMQ01000019">
    <property type="protein sequence ID" value="PAJ69030.1"/>
    <property type="molecule type" value="Genomic_DNA"/>
</dbReference>
<feature type="transmembrane region" description="Helical" evidence="2">
    <location>
        <begin position="157"/>
        <end position="183"/>
    </location>
</feature>
<organism evidence="3 4">
    <name type="scientific">Corynebacterium hadale</name>
    <dbReference type="NCBI Taxonomy" id="2026255"/>
    <lineage>
        <taxon>Bacteria</taxon>
        <taxon>Bacillati</taxon>
        <taxon>Actinomycetota</taxon>
        <taxon>Actinomycetes</taxon>
        <taxon>Mycobacteriales</taxon>
        <taxon>Corynebacteriaceae</taxon>
        <taxon>Corynebacterium</taxon>
    </lineage>
</organism>
<dbReference type="RefSeq" id="WP_095278406.1">
    <property type="nucleotide sequence ID" value="NZ_CP047655.1"/>
</dbReference>
<dbReference type="Proteomes" id="UP000215771">
    <property type="component" value="Unassembled WGS sequence"/>
</dbReference>
<dbReference type="AlphaFoldDB" id="A0A269PBL4"/>
<proteinExistence type="predicted"/>
<protein>
    <submittedName>
        <fullName evidence="3">Uncharacterized protein</fullName>
    </submittedName>
</protein>
<keyword evidence="2" id="KW-1133">Transmembrane helix</keyword>
<evidence type="ECO:0000256" key="1">
    <source>
        <dbReference type="SAM" id="MobiDB-lite"/>
    </source>
</evidence>
<comment type="caution">
    <text evidence="3">The sequence shown here is derived from an EMBL/GenBank/DDBJ whole genome shotgun (WGS) entry which is preliminary data.</text>
</comment>
<evidence type="ECO:0000256" key="2">
    <source>
        <dbReference type="SAM" id="Phobius"/>
    </source>
</evidence>
<name>A0A269PBL4_9CORY</name>
<feature type="transmembrane region" description="Helical" evidence="2">
    <location>
        <begin position="103"/>
        <end position="136"/>
    </location>
</feature>
<gene>
    <name evidence="3" type="ORF">CIG21_09235</name>
</gene>